<dbReference type="InterPro" id="IPR011993">
    <property type="entry name" value="PH-like_dom_sf"/>
</dbReference>
<keyword evidence="1" id="KW-0175">Coiled coil</keyword>
<proteinExistence type="predicted"/>
<evidence type="ECO:0000313" key="5">
    <source>
        <dbReference type="EMBL" id="CAG9106159.1"/>
    </source>
</evidence>
<feature type="coiled-coil region" evidence="1">
    <location>
        <begin position="464"/>
        <end position="491"/>
    </location>
</feature>
<name>A0A1I7SAW3_BURXY</name>
<dbReference type="GO" id="GO:0005826">
    <property type="term" value="C:actomyosin contractile ring"/>
    <property type="evidence" value="ECO:0007669"/>
    <property type="project" value="TreeGrafter"/>
</dbReference>
<feature type="compositionally biased region" description="Polar residues" evidence="2">
    <location>
        <begin position="64"/>
        <end position="79"/>
    </location>
</feature>
<organism evidence="6 8">
    <name type="scientific">Bursaphelenchus xylophilus</name>
    <name type="common">Pinewood nematode worm</name>
    <name type="synonym">Aphelenchoides xylophilus</name>
    <dbReference type="NCBI Taxonomy" id="6326"/>
    <lineage>
        <taxon>Eukaryota</taxon>
        <taxon>Metazoa</taxon>
        <taxon>Ecdysozoa</taxon>
        <taxon>Nematoda</taxon>
        <taxon>Chromadorea</taxon>
        <taxon>Rhabditida</taxon>
        <taxon>Tylenchina</taxon>
        <taxon>Tylenchomorpha</taxon>
        <taxon>Aphelenchoidea</taxon>
        <taxon>Aphelenchoididae</taxon>
        <taxon>Bursaphelenchus</taxon>
    </lineage>
</organism>
<keyword evidence="7" id="KW-1185">Reference proteome</keyword>
<feature type="compositionally biased region" description="Acidic residues" evidence="2">
    <location>
        <begin position="272"/>
        <end position="289"/>
    </location>
</feature>
<protein>
    <submittedName>
        <fullName evidence="4">(pine wood nematode) hypothetical protein</fullName>
    </submittedName>
    <submittedName>
        <fullName evidence="8">PH domain-containing protein</fullName>
    </submittedName>
</protein>
<evidence type="ECO:0000259" key="3">
    <source>
        <dbReference type="PROSITE" id="PS50003"/>
    </source>
</evidence>
<dbReference type="EMBL" id="CAJFCV020000003">
    <property type="protein sequence ID" value="CAG9106159.1"/>
    <property type="molecule type" value="Genomic_DNA"/>
</dbReference>
<evidence type="ECO:0000313" key="7">
    <source>
        <dbReference type="Proteomes" id="UP000659654"/>
    </source>
</evidence>
<feature type="compositionally biased region" description="Basic and acidic residues" evidence="2">
    <location>
        <begin position="434"/>
        <end position="444"/>
    </location>
</feature>
<dbReference type="SUPFAM" id="SSF50729">
    <property type="entry name" value="PH domain-like"/>
    <property type="match status" value="1"/>
</dbReference>
<dbReference type="PANTHER" id="PTHR21538">
    <property type="entry name" value="ANILLIN/RHOTEKIN RTKN"/>
    <property type="match status" value="1"/>
</dbReference>
<evidence type="ECO:0000313" key="4">
    <source>
        <dbReference type="EMBL" id="CAD5220223.1"/>
    </source>
</evidence>
<dbReference type="Proteomes" id="UP000582659">
    <property type="component" value="Unassembled WGS sequence"/>
</dbReference>
<dbReference type="InterPro" id="IPR001849">
    <property type="entry name" value="PH_domain"/>
</dbReference>
<reference evidence="5" key="2">
    <citation type="submission" date="2020-08" db="EMBL/GenBank/DDBJ databases">
        <authorList>
            <person name="Kikuchi T."/>
        </authorList>
    </citation>
    <scope>NUCLEOTIDE SEQUENCE</scope>
    <source>
        <strain evidence="4">Ka4C1</strain>
    </source>
</reference>
<evidence type="ECO:0000313" key="8">
    <source>
        <dbReference type="WBParaSite" id="BXY_1016000.1"/>
    </source>
</evidence>
<dbReference type="InterPro" id="IPR051364">
    <property type="entry name" value="Cytokinesis/Rho-signaling"/>
</dbReference>
<evidence type="ECO:0000313" key="6">
    <source>
        <dbReference type="Proteomes" id="UP000095284"/>
    </source>
</evidence>
<evidence type="ECO:0000256" key="2">
    <source>
        <dbReference type="SAM" id="MobiDB-lite"/>
    </source>
</evidence>
<evidence type="ECO:0000256" key="1">
    <source>
        <dbReference type="SAM" id="Coils"/>
    </source>
</evidence>
<feature type="region of interest" description="Disordered" evidence="2">
    <location>
        <begin position="64"/>
        <end position="88"/>
    </location>
</feature>
<dbReference type="WBParaSite" id="BXY_1016000.1">
    <property type="protein sequence ID" value="BXY_1016000.1"/>
    <property type="gene ID" value="BXY_1016000"/>
</dbReference>
<feature type="region of interest" description="Disordered" evidence="2">
    <location>
        <begin position="231"/>
        <end position="382"/>
    </location>
</feature>
<dbReference type="SMR" id="A0A1I7SAW3"/>
<reference evidence="8" key="1">
    <citation type="submission" date="2016-11" db="UniProtKB">
        <authorList>
            <consortium name="WormBaseParasite"/>
        </authorList>
    </citation>
    <scope>IDENTIFICATION</scope>
</reference>
<dbReference type="AlphaFoldDB" id="A0A1I7SAW3"/>
<gene>
    <name evidence="4" type="ORF">BXYJ_LOCUS6071</name>
</gene>
<dbReference type="Proteomes" id="UP000659654">
    <property type="component" value="Unassembled WGS sequence"/>
</dbReference>
<dbReference type="GO" id="GO:0000915">
    <property type="term" value="P:actomyosin contractile ring assembly"/>
    <property type="evidence" value="ECO:0007669"/>
    <property type="project" value="TreeGrafter"/>
</dbReference>
<dbReference type="OrthoDB" id="10429172at2759"/>
<feature type="region of interest" description="Disordered" evidence="2">
    <location>
        <begin position="434"/>
        <end position="455"/>
    </location>
</feature>
<dbReference type="Gene3D" id="2.30.29.30">
    <property type="entry name" value="Pleckstrin-homology domain (PH domain)/Phosphotyrosine-binding domain (PTB)"/>
    <property type="match status" value="1"/>
</dbReference>
<accession>A0A1I7SAW3</accession>
<dbReference type="PANTHER" id="PTHR21538:SF24">
    <property type="entry name" value="PH DOMAIN-CONTAINING PROTEIN"/>
    <property type="match status" value="1"/>
</dbReference>
<dbReference type="GO" id="GO:0000281">
    <property type="term" value="P:mitotic cytokinesis"/>
    <property type="evidence" value="ECO:0007669"/>
    <property type="project" value="TreeGrafter"/>
</dbReference>
<feature type="compositionally biased region" description="Basic and acidic residues" evidence="2">
    <location>
        <begin position="302"/>
        <end position="321"/>
    </location>
</feature>
<sequence length="811" mass="91964">MLVLCCLILSLYLIYVYLTSLTRKSVMSSSPIDEFMREAQAKYEQRGGILNTIKRQNKKNYPLESNANVNRVAHSQTDGSDTDSAKLQEEGEGVVTSESFSFQAAEVDENGSFNDSISMVNTFGRKISDSDSASVQEKSSLTRRTYGEAFGADEEEEKIIFTERQETTVIRRVSRTSSKSSRHESPNRSVLSRVSEMEAAYMSPKVKDIPFKKVSNIRAKFETGETPQSLKPNVINFGTPKTLEKSSSRKTSVAESVNSEIAQNIPHIDQEPIQELDLDAIDQLEEEPTETPATPPPVPPHSHVDEAEGPKTIENDPKPTENEENFDEPECQPLPSPIVTPARGEKPLKFFGSNDIQHSTPEVFLETPKNNRRDVDTPSRSGLIDEINADFEEFQRNSLPRTRKASKDVDCNDGTPYRSMTEYRKELSEKIHQRHFESGTEESPKPVSNEASEEEKKEYVNLVLKKLTHDMKVAKAQYNQAKRALQLISSKSQKDEEETVTAHHVMLQCRAGVEAAMRMHEIIEYNPSAALLPEMKASFSFNRVTFDIHPEFQRDILVKPISCYFAIIITHRETVKWSSCISARKHNKGKISVEMYTNIDGVGPGFEIFVEVYMLTLAKPDEEKKSLVAEFMGTLLRGHAHRNDLKEMDCAFTRIGTTKIDSTNMRSRHLKTETVPPLGPRIDLSYDFKLMEASHRCEGFTRRYEIIAGVGNWANEYAAFGNWHIDFWPTERDHDEKKAPVSRINLKGAFSVEEIDSLACYNNAFVIKYKNMEDGNVESLTLATVTEEEQHVWLKTLNSYIKGLNFWAHHT</sequence>
<feature type="compositionally biased region" description="Polar residues" evidence="2">
    <location>
        <begin position="249"/>
        <end position="262"/>
    </location>
</feature>
<dbReference type="EMBL" id="CAJFDI010000003">
    <property type="protein sequence ID" value="CAD5220223.1"/>
    <property type="molecule type" value="Genomic_DNA"/>
</dbReference>
<feature type="region of interest" description="Disordered" evidence="2">
    <location>
        <begin position="398"/>
        <end position="418"/>
    </location>
</feature>
<dbReference type="GO" id="GO:0031106">
    <property type="term" value="P:septin ring organization"/>
    <property type="evidence" value="ECO:0007669"/>
    <property type="project" value="TreeGrafter"/>
</dbReference>
<dbReference type="PROSITE" id="PS50003">
    <property type="entry name" value="PH_DOMAIN"/>
    <property type="match status" value="1"/>
</dbReference>
<feature type="domain" description="PH" evidence="3">
    <location>
        <begin position="694"/>
        <end position="802"/>
    </location>
</feature>
<dbReference type="Proteomes" id="UP000095284">
    <property type="component" value="Unplaced"/>
</dbReference>